<dbReference type="GO" id="GO:0051897">
    <property type="term" value="P:positive regulation of phosphatidylinositol 3-kinase/protein kinase B signal transduction"/>
    <property type="evidence" value="ECO:0007669"/>
    <property type="project" value="TreeGrafter"/>
</dbReference>
<keyword evidence="6" id="KW-0675">Receptor</keyword>
<accession>A0A151XE00</accession>
<keyword evidence="6" id="KW-0808">Transferase</keyword>
<proteinExistence type="predicted"/>
<dbReference type="PROSITE" id="PS00109">
    <property type="entry name" value="PROTEIN_KINASE_TYR"/>
    <property type="match status" value="1"/>
</dbReference>
<dbReference type="PROSITE" id="PS00107">
    <property type="entry name" value="PROTEIN_KINASE_ATP"/>
    <property type="match status" value="1"/>
</dbReference>
<dbReference type="GO" id="GO:0005030">
    <property type="term" value="F:neurotrophin receptor activity"/>
    <property type="evidence" value="ECO:0007669"/>
    <property type="project" value="TreeGrafter"/>
</dbReference>
<dbReference type="PANTHER" id="PTHR24416">
    <property type="entry name" value="TYROSINE-PROTEIN KINASE RECEPTOR"/>
    <property type="match status" value="1"/>
</dbReference>
<feature type="domain" description="Protein kinase" evidence="5">
    <location>
        <begin position="230"/>
        <end position="504"/>
    </location>
</feature>
<dbReference type="InterPro" id="IPR020635">
    <property type="entry name" value="Tyr_kinase_cat_dom"/>
</dbReference>
<dbReference type="GO" id="GO:0043235">
    <property type="term" value="C:receptor complex"/>
    <property type="evidence" value="ECO:0007669"/>
    <property type="project" value="TreeGrafter"/>
</dbReference>
<dbReference type="GO" id="GO:0007169">
    <property type="term" value="P:cell surface receptor protein tyrosine kinase signaling pathway"/>
    <property type="evidence" value="ECO:0007669"/>
    <property type="project" value="TreeGrafter"/>
</dbReference>
<dbReference type="GO" id="GO:0043121">
    <property type="term" value="F:neurotrophin binding"/>
    <property type="evidence" value="ECO:0007669"/>
    <property type="project" value="TreeGrafter"/>
</dbReference>
<keyword evidence="3" id="KW-0067">ATP-binding</keyword>
<comment type="subcellular location">
    <subcellularLocation>
        <location evidence="1">Membrane</location>
        <topology evidence="1">Single-pass membrane protein</topology>
    </subcellularLocation>
</comment>
<keyword evidence="3" id="KW-0547">Nucleotide-binding</keyword>
<dbReference type="GO" id="GO:0005886">
    <property type="term" value="C:plasma membrane"/>
    <property type="evidence" value="ECO:0007669"/>
    <property type="project" value="TreeGrafter"/>
</dbReference>
<dbReference type="STRING" id="64791.A0A151XE00"/>
<evidence type="ECO:0000313" key="6">
    <source>
        <dbReference type="EMBL" id="KYQ58478.1"/>
    </source>
</evidence>
<evidence type="ECO:0000256" key="3">
    <source>
        <dbReference type="PROSITE-ProRule" id="PRU10141"/>
    </source>
</evidence>
<dbReference type="InterPro" id="IPR001245">
    <property type="entry name" value="Ser-Thr/Tyr_kinase_cat_dom"/>
</dbReference>
<keyword evidence="4" id="KW-1133">Transmembrane helix</keyword>
<dbReference type="Gene3D" id="3.30.200.20">
    <property type="entry name" value="Phosphorylase Kinase, domain 1"/>
    <property type="match status" value="1"/>
</dbReference>
<organism evidence="6 7">
    <name type="scientific">Mycetomoellerius zeteki</name>
    <dbReference type="NCBI Taxonomy" id="64791"/>
    <lineage>
        <taxon>Eukaryota</taxon>
        <taxon>Metazoa</taxon>
        <taxon>Ecdysozoa</taxon>
        <taxon>Arthropoda</taxon>
        <taxon>Hexapoda</taxon>
        <taxon>Insecta</taxon>
        <taxon>Pterygota</taxon>
        <taxon>Neoptera</taxon>
        <taxon>Endopterygota</taxon>
        <taxon>Hymenoptera</taxon>
        <taxon>Apocrita</taxon>
        <taxon>Aculeata</taxon>
        <taxon>Formicoidea</taxon>
        <taxon>Formicidae</taxon>
        <taxon>Myrmicinae</taxon>
        <taxon>Mycetomoellerius</taxon>
    </lineage>
</organism>
<evidence type="ECO:0000256" key="2">
    <source>
        <dbReference type="ARBA" id="ARBA00051243"/>
    </source>
</evidence>
<dbReference type="GO" id="GO:1990090">
    <property type="term" value="P:cellular response to nerve growth factor stimulus"/>
    <property type="evidence" value="ECO:0007669"/>
    <property type="project" value="TreeGrafter"/>
</dbReference>
<keyword evidence="6" id="KW-0418">Kinase</keyword>
<dbReference type="FunFam" id="1.10.510.10:FF:001614">
    <property type="entry name" value="Nerve growth factor receptor TRKA, putative"/>
    <property type="match status" value="1"/>
</dbReference>
<evidence type="ECO:0000256" key="4">
    <source>
        <dbReference type="SAM" id="Phobius"/>
    </source>
</evidence>
<dbReference type="GO" id="GO:0030424">
    <property type="term" value="C:axon"/>
    <property type="evidence" value="ECO:0007669"/>
    <property type="project" value="TreeGrafter"/>
</dbReference>
<dbReference type="InterPro" id="IPR008266">
    <property type="entry name" value="Tyr_kinase_AS"/>
</dbReference>
<feature type="transmembrane region" description="Helical" evidence="4">
    <location>
        <begin position="156"/>
        <end position="177"/>
    </location>
</feature>
<dbReference type="GO" id="GO:0005524">
    <property type="term" value="F:ATP binding"/>
    <property type="evidence" value="ECO:0007669"/>
    <property type="project" value="UniProtKB-UniRule"/>
</dbReference>
<evidence type="ECO:0000313" key="7">
    <source>
        <dbReference type="Proteomes" id="UP000075809"/>
    </source>
</evidence>
<keyword evidence="4 6" id="KW-0812">Transmembrane</keyword>
<dbReference type="InterPro" id="IPR017441">
    <property type="entry name" value="Protein_kinase_ATP_BS"/>
</dbReference>
<dbReference type="Proteomes" id="UP000075809">
    <property type="component" value="Unassembled WGS sequence"/>
</dbReference>
<protein>
    <submittedName>
        <fullName evidence="6">Tyrosine-protein kinase transmembrane receptor Ror</fullName>
    </submittedName>
</protein>
<dbReference type="SUPFAM" id="SSF56112">
    <property type="entry name" value="Protein kinase-like (PK-like)"/>
    <property type="match status" value="1"/>
</dbReference>
<dbReference type="SMART" id="SM00219">
    <property type="entry name" value="TyrKc"/>
    <property type="match status" value="1"/>
</dbReference>
<dbReference type="Gene3D" id="1.10.510.10">
    <property type="entry name" value="Transferase(Phosphotransferase) domain 1"/>
    <property type="match status" value="1"/>
</dbReference>
<comment type="catalytic activity">
    <reaction evidence="2">
        <text>L-tyrosyl-[protein] + ATP = O-phospho-L-tyrosyl-[protein] + ADP + H(+)</text>
        <dbReference type="Rhea" id="RHEA:10596"/>
        <dbReference type="Rhea" id="RHEA-COMP:10136"/>
        <dbReference type="Rhea" id="RHEA-COMP:20101"/>
        <dbReference type="ChEBI" id="CHEBI:15378"/>
        <dbReference type="ChEBI" id="CHEBI:30616"/>
        <dbReference type="ChEBI" id="CHEBI:46858"/>
        <dbReference type="ChEBI" id="CHEBI:61978"/>
        <dbReference type="ChEBI" id="CHEBI:456216"/>
        <dbReference type="EC" id="2.7.10.1"/>
    </reaction>
</comment>
<keyword evidence="4" id="KW-0472">Membrane</keyword>
<dbReference type="GO" id="GO:0010976">
    <property type="term" value="P:positive regulation of neuron projection development"/>
    <property type="evidence" value="ECO:0007669"/>
    <property type="project" value="TreeGrafter"/>
</dbReference>
<dbReference type="InterPro" id="IPR050122">
    <property type="entry name" value="RTK"/>
</dbReference>
<evidence type="ECO:0000259" key="5">
    <source>
        <dbReference type="PROSITE" id="PS50011"/>
    </source>
</evidence>
<evidence type="ECO:0000256" key="1">
    <source>
        <dbReference type="ARBA" id="ARBA00004167"/>
    </source>
</evidence>
<feature type="binding site" evidence="3">
    <location>
        <position position="261"/>
    </location>
    <ligand>
        <name>ATP</name>
        <dbReference type="ChEBI" id="CHEBI:30616"/>
    </ligand>
</feature>
<dbReference type="PANTHER" id="PTHR24416:SF619">
    <property type="entry name" value="TYROSINE-PROTEIN KINASE TRANSMEMBRANE RECEPTOR ROR-LIKE PROTEIN"/>
    <property type="match status" value="1"/>
</dbReference>
<dbReference type="Pfam" id="PF07714">
    <property type="entry name" value="PK_Tyr_Ser-Thr"/>
    <property type="match status" value="1"/>
</dbReference>
<gene>
    <name evidence="6" type="ORF">ALC60_02515</name>
</gene>
<keyword evidence="7" id="KW-1185">Reference proteome</keyword>
<dbReference type="AlphaFoldDB" id="A0A151XE00"/>
<dbReference type="EMBL" id="KQ982268">
    <property type="protein sequence ID" value="KYQ58478.1"/>
    <property type="molecule type" value="Genomic_DNA"/>
</dbReference>
<sequence length="551" mass="62000">MVDRQTRSRRFRDEGEIVSLSLYFCHKTGDELHVNLLYPTLYFAAGNVAGVKYGDRSPRETADLINAIKACKDNPWICGKEAACRSFADNTSKCVCPHDLSLPTSDLRCPNRLIVPLTPRPIYNIIPPSGNNSTNSTNVLPEAEQVVGLKYKVPEIIGVVIAFVAVIVFLLSIVYGVRRRSYSIKSQRSSLDGTPINLKKDLLLAHKYTSNPQYFTCTPPGVPIIQRESLIFLHDIGEGCFGKVYKGEWHNGDTKEIVAIKVLKDTATPETEQDFMREVDIMSTFGHTNILSLKGMVLRDATNNPWMVFEYMPHGDLAEVLRANSSQLRSLKPGLQPLTKDSLHWISIQIAAGMTYLSAQRFVHRDLACRNCLVGSGLIVKIADFGMSRDIYTCDYYKIGGSRLLPVRWMSPESVVYGRFTLETDVWSFGVVLWEVYSFGKQPYYGFSNEEVVKLILQGTMLILPDECPPLVCQIMHDCWKIEPRERIKFPDILERLEKAQNELTRQGTLPRPPQGPVLLRTPDVLDPDGYLLPAPAIPREYLQALPAVSD</sequence>
<dbReference type="PRINTS" id="PR00109">
    <property type="entry name" value="TYRKINASE"/>
</dbReference>
<dbReference type="PROSITE" id="PS50011">
    <property type="entry name" value="PROTEIN_KINASE_DOM"/>
    <property type="match status" value="1"/>
</dbReference>
<dbReference type="InterPro" id="IPR011009">
    <property type="entry name" value="Kinase-like_dom_sf"/>
</dbReference>
<dbReference type="GO" id="GO:0004714">
    <property type="term" value="F:transmembrane receptor protein tyrosine kinase activity"/>
    <property type="evidence" value="ECO:0007669"/>
    <property type="project" value="UniProtKB-EC"/>
</dbReference>
<name>A0A151XE00_9HYME</name>
<dbReference type="InterPro" id="IPR000719">
    <property type="entry name" value="Prot_kinase_dom"/>
</dbReference>
<reference evidence="6 7" key="1">
    <citation type="submission" date="2015-09" db="EMBL/GenBank/DDBJ databases">
        <title>Trachymyrmex zeteki WGS genome.</title>
        <authorList>
            <person name="Nygaard S."/>
            <person name="Hu H."/>
            <person name="Boomsma J."/>
            <person name="Zhang G."/>
        </authorList>
    </citation>
    <scope>NUCLEOTIDE SEQUENCE [LARGE SCALE GENOMIC DNA]</scope>
    <source>
        <strain evidence="6">Tzet28-1</strain>
        <tissue evidence="6">Whole body</tissue>
    </source>
</reference>